<feature type="transmembrane region" description="Helical" evidence="1">
    <location>
        <begin position="12"/>
        <end position="30"/>
    </location>
</feature>
<reference evidence="2" key="1">
    <citation type="submission" date="2020-03" db="EMBL/GenBank/DDBJ databases">
        <title>The deep terrestrial virosphere.</title>
        <authorList>
            <person name="Holmfeldt K."/>
            <person name="Nilsson E."/>
            <person name="Simone D."/>
            <person name="Lopez-Fernandez M."/>
            <person name="Wu X."/>
            <person name="de Brujin I."/>
            <person name="Lundin D."/>
            <person name="Andersson A."/>
            <person name="Bertilsson S."/>
            <person name="Dopson M."/>
        </authorList>
    </citation>
    <scope>NUCLEOTIDE SEQUENCE</scope>
    <source>
        <strain evidence="2">MM415B02817</strain>
    </source>
</reference>
<evidence type="ECO:0000256" key="1">
    <source>
        <dbReference type="SAM" id="Phobius"/>
    </source>
</evidence>
<protein>
    <submittedName>
        <fullName evidence="2">Uncharacterized protein</fullName>
    </submittedName>
</protein>
<feature type="transmembrane region" description="Helical" evidence="1">
    <location>
        <begin position="42"/>
        <end position="59"/>
    </location>
</feature>
<sequence length="69" mass="8351">MNIIDKYHIVRRVLLIIFTYFFLLITYRIFCDGIELTAFKLSAYVFFGGIETFMLKFYYDSRDKEGEIK</sequence>
<dbReference type="EMBL" id="MT142758">
    <property type="protein sequence ID" value="QJA88161.1"/>
    <property type="molecule type" value="Genomic_DNA"/>
</dbReference>
<keyword evidence="1" id="KW-0812">Transmembrane</keyword>
<organism evidence="2">
    <name type="scientific">viral metagenome</name>
    <dbReference type="NCBI Taxonomy" id="1070528"/>
    <lineage>
        <taxon>unclassified sequences</taxon>
        <taxon>metagenomes</taxon>
        <taxon>organismal metagenomes</taxon>
    </lineage>
</organism>
<name>A0A6M3L3H5_9ZZZZ</name>
<keyword evidence="1" id="KW-0472">Membrane</keyword>
<accession>A0A6M3L3H5</accession>
<dbReference type="AlphaFoldDB" id="A0A6M3L3H5"/>
<gene>
    <name evidence="2" type="ORF">MM415B02817_0008</name>
</gene>
<evidence type="ECO:0000313" key="2">
    <source>
        <dbReference type="EMBL" id="QJA88161.1"/>
    </source>
</evidence>
<keyword evidence="1" id="KW-1133">Transmembrane helix</keyword>
<proteinExistence type="predicted"/>